<evidence type="ECO:0000256" key="1">
    <source>
        <dbReference type="SAM" id="Phobius"/>
    </source>
</evidence>
<reference evidence="2" key="2">
    <citation type="submission" date="2023-01" db="EMBL/GenBank/DDBJ databases">
        <authorList>
            <person name="Sun Q."/>
            <person name="Evtushenko L."/>
        </authorList>
    </citation>
    <scope>NUCLEOTIDE SEQUENCE</scope>
    <source>
        <strain evidence="2">VKM Ac-1321</strain>
    </source>
</reference>
<keyword evidence="1" id="KW-0472">Membrane</keyword>
<comment type="caution">
    <text evidence="2">The sequence shown here is derived from an EMBL/GenBank/DDBJ whole genome shotgun (WGS) entry which is preliminary data.</text>
</comment>
<gene>
    <name evidence="2" type="ORF">GCM10017581_040620</name>
</gene>
<sequence length="221" mass="23211">MERVARRNRAYDPWVRRSPTLGKLVAVTVVPALLAVVGLFHPTGLDPSTAHMWAMMHIWLLPVFPLLTLGLIVPLWGRPVRGAAGVATVVAWLGAAVFAALYTGLDAVAGIAAGTVQSHAAEGQDVRQSIAALFETADAMGHAGVQALAVAVVAASAVLAGRHGWRVLPGTAVLLVCTYEFYDSHIFYPRGVLTMVGFAVGFALLNWPAVHRPAAAPAPGE</sequence>
<name>A0A9W6NLU1_9ACTN</name>
<accession>A0A9W6NLU1</accession>
<dbReference type="EMBL" id="BSFP01000023">
    <property type="protein sequence ID" value="GLL02320.1"/>
    <property type="molecule type" value="Genomic_DNA"/>
</dbReference>
<feature type="transmembrane region" description="Helical" evidence="1">
    <location>
        <begin position="143"/>
        <end position="160"/>
    </location>
</feature>
<organism evidence="2 3">
    <name type="scientific">Dactylosporangium matsuzakiense</name>
    <dbReference type="NCBI Taxonomy" id="53360"/>
    <lineage>
        <taxon>Bacteria</taxon>
        <taxon>Bacillati</taxon>
        <taxon>Actinomycetota</taxon>
        <taxon>Actinomycetes</taxon>
        <taxon>Micromonosporales</taxon>
        <taxon>Micromonosporaceae</taxon>
        <taxon>Dactylosporangium</taxon>
    </lineage>
</organism>
<feature type="transmembrane region" description="Helical" evidence="1">
    <location>
        <begin position="52"/>
        <end position="76"/>
    </location>
</feature>
<proteinExistence type="predicted"/>
<reference evidence="2" key="1">
    <citation type="journal article" date="2014" name="Int. J. Syst. Evol. Microbiol.">
        <title>Complete genome sequence of Corynebacterium casei LMG S-19264T (=DSM 44701T), isolated from a smear-ripened cheese.</title>
        <authorList>
            <consortium name="US DOE Joint Genome Institute (JGI-PGF)"/>
            <person name="Walter F."/>
            <person name="Albersmeier A."/>
            <person name="Kalinowski J."/>
            <person name="Ruckert C."/>
        </authorList>
    </citation>
    <scope>NUCLEOTIDE SEQUENCE</scope>
    <source>
        <strain evidence="2">VKM Ac-1321</strain>
    </source>
</reference>
<feature type="transmembrane region" description="Helical" evidence="1">
    <location>
        <begin position="21"/>
        <end position="40"/>
    </location>
</feature>
<dbReference type="AlphaFoldDB" id="A0A9W6NLU1"/>
<evidence type="ECO:0000313" key="3">
    <source>
        <dbReference type="Proteomes" id="UP001143480"/>
    </source>
</evidence>
<feature type="transmembrane region" description="Helical" evidence="1">
    <location>
        <begin position="188"/>
        <end position="207"/>
    </location>
</feature>
<protein>
    <submittedName>
        <fullName evidence="2">Uncharacterized protein</fullName>
    </submittedName>
</protein>
<dbReference type="Proteomes" id="UP001143480">
    <property type="component" value="Unassembled WGS sequence"/>
</dbReference>
<keyword evidence="3" id="KW-1185">Reference proteome</keyword>
<feature type="transmembrane region" description="Helical" evidence="1">
    <location>
        <begin position="83"/>
        <end position="102"/>
    </location>
</feature>
<keyword evidence="1" id="KW-1133">Transmembrane helix</keyword>
<keyword evidence="1" id="KW-0812">Transmembrane</keyword>
<evidence type="ECO:0000313" key="2">
    <source>
        <dbReference type="EMBL" id="GLL02320.1"/>
    </source>
</evidence>